<protein>
    <submittedName>
        <fullName evidence="2">Uncharacterized protein</fullName>
    </submittedName>
</protein>
<sequence length="313" mass="35750">MWTLIGKPAANQTSEWHDEPLHRGTLGIVFSCLTTLILCSWAVIHLNIPSRKSQRNRQYGWDRVYWFLVAVLVPEKAVVMALTQWQRYRRLHRDILLQLGNDNADDETTTFVERFCLSWPGKPQKDIERGASASPDRRRHPWTRVHTYYAVMGGFEFQDNKGLLHPFKKQLTLTPKGVPFLASHRDLWPKVLPDISEQEILDKSKTNVLAMTLTCIQLSWFVLQLTSRLAYGLPIALLELNTVVHVLYAIAMYFSWWKKPLDVAVPTPIRIAGEAEASLCAAIAMRSRVGYLQRVHTSGAPGMPRIRGILGVR</sequence>
<gene>
    <name evidence="2" type="ORF">QBC34DRAFT_357956</name>
</gene>
<proteinExistence type="predicted"/>
<organism evidence="2 3">
    <name type="scientific">Podospora aff. communis PSN243</name>
    <dbReference type="NCBI Taxonomy" id="3040156"/>
    <lineage>
        <taxon>Eukaryota</taxon>
        <taxon>Fungi</taxon>
        <taxon>Dikarya</taxon>
        <taxon>Ascomycota</taxon>
        <taxon>Pezizomycotina</taxon>
        <taxon>Sordariomycetes</taxon>
        <taxon>Sordariomycetidae</taxon>
        <taxon>Sordariales</taxon>
        <taxon>Podosporaceae</taxon>
        <taxon>Podospora</taxon>
    </lineage>
</organism>
<reference evidence="2" key="2">
    <citation type="submission" date="2023-05" db="EMBL/GenBank/DDBJ databases">
        <authorList>
            <consortium name="Lawrence Berkeley National Laboratory"/>
            <person name="Steindorff A."/>
            <person name="Hensen N."/>
            <person name="Bonometti L."/>
            <person name="Westerberg I."/>
            <person name="Brannstrom I.O."/>
            <person name="Guillou S."/>
            <person name="Cros-Aarteil S."/>
            <person name="Calhoun S."/>
            <person name="Haridas S."/>
            <person name="Kuo A."/>
            <person name="Mondo S."/>
            <person name="Pangilinan J."/>
            <person name="Riley R."/>
            <person name="Labutti K."/>
            <person name="Andreopoulos B."/>
            <person name="Lipzen A."/>
            <person name="Chen C."/>
            <person name="Yanf M."/>
            <person name="Daum C."/>
            <person name="Ng V."/>
            <person name="Clum A."/>
            <person name="Ohm R."/>
            <person name="Martin F."/>
            <person name="Silar P."/>
            <person name="Natvig D."/>
            <person name="Lalanne C."/>
            <person name="Gautier V."/>
            <person name="Ament-Velasquez S.L."/>
            <person name="Kruys A."/>
            <person name="Hutchinson M.I."/>
            <person name="Powell A.J."/>
            <person name="Barry K."/>
            <person name="Miller A.N."/>
            <person name="Grigoriev I.V."/>
            <person name="Debuchy R."/>
            <person name="Gladieux P."/>
            <person name="Thoren M.H."/>
            <person name="Johannesson H."/>
        </authorList>
    </citation>
    <scope>NUCLEOTIDE SEQUENCE</scope>
    <source>
        <strain evidence="2">PSN243</strain>
    </source>
</reference>
<dbReference type="EMBL" id="MU865963">
    <property type="protein sequence ID" value="KAK4445718.1"/>
    <property type="molecule type" value="Genomic_DNA"/>
</dbReference>
<feature type="transmembrane region" description="Helical" evidence="1">
    <location>
        <begin position="64"/>
        <end position="83"/>
    </location>
</feature>
<dbReference type="Proteomes" id="UP001321760">
    <property type="component" value="Unassembled WGS sequence"/>
</dbReference>
<dbReference type="PANTHER" id="PTHR35043:SF7">
    <property type="entry name" value="TRANSCRIPTION FACTOR DOMAIN-CONTAINING PROTEIN"/>
    <property type="match status" value="1"/>
</dbReference>
<keyword evidence="1" id="KW-0812">Transmembrane</keyword>
<evidence type="ECO:0000313" key="3">
    <source>
        <dbReference type="Proteomes" id="UP001321760"/>
    </source>
</evidence>
<evidence type="ECO:0000313" key="2">
    <source>
        <dbReference type="EMBL" id="KAK4445718.1"/>
    </source>
</evidence>
<keyword evidence="1" id="KW-1133">Transmembrane helix</keyword>
<dbReference type="PANTHER" id="PTHR35043">
    <property type="entry name" value="TRANSCRIPTION FACTOR DOMAIN-CONTAINING PROTEIN"/>
    <property type="match status" value="1"/>
</dbReference>
<reference evidence="2" key="1">
    <citation type="journal article" date="2023" name="Mol. Phylogenet. Evol.">
        <title>Genome-scale phylogeny and comparative genomics of the fungal order Sordariales.</title>
        <authorList>
            <person name="Hensen N."/>
            <person name="Bonometti L."/>
            <person name="Westerberg I."/>
            <person name="Brannstrom I.O."/>
            <person name="Guillou S."/>
            <person name="Cros-Aarteil S."/>
            <person name="Calhoun S."/>
            <person name="Haridas S."/>
            <person name="Kuo A."/>
            <person name="Mondo S."/>
            <person name="Pangilinan J."/>
            <person name="Riley R."/>
            <person name="LaButti K."/>
            <person name="Andreopoulos B."/>
            <person name="Lipzen A."/>
            <person name="Chen C."/>
            <person name="Yan M."/>
            <person name="Daum C."/>
            <person name="Ng V."/>
            <person name="Clum A."/>
            <person name="Steindorff A."/>
            <person name="Ohm R.A."/>
            <person name="Martin F."/>
            <person name="Silar P."/>
            <person name="Natvig D.O."/>
            <person name="Lalanne C."/>
            <person name="Gautier V."/>
            <person name="Ament-Velasquez S.L."/>
            <person name="Kruys A."/>
            <person name="Hutchinson M.I."/>
            <person name="Powell A.J."/>
            <person name="Barry K."/>
            <person name="Miller A.N."/>
            <person name="Grigoriev I.V."/>
            <person name="Debuchy R."/>
            <person name="Gladieux P."/>
            <person name="Hiltunen Thoren M."/>
            <person name="Johannesson H."/>
        </authorList>
    </citation>
    <scope>NUCLEOTIDE SEQUENCE</scope>
    <source>
        <strain evidence="2">PSN243</strain>
    </source>
</reference>
<evidence type="ECO:0000256" key="1">
    <source>
        <dbReference type="SAM" id="Phobius"/>
    </source>
</evidence>
<comment type="caution">
    <text evidence="2">The sequence shown here is derived from an EMBL/GenBank/DDBJ whole genome shotgun (WGS) entry which is preliminary data.</text>
</comment>
<dbReference type="AlphaFoldDB" id="A0AAV9GB93"/>
<accession>A0AAV9GB93</accession>
<feature type="transmembrane region" description="Helical" evidence="1">
    <location>
        <begin position="21"/>
        <end position="44"/>
    </location>
</feature>
<name>A0AAV9GB93_9PEZI</name>
<keyword evidence="1" id="KW-0472">Membrane</keyword>
<keyword evidence="3" id="KW-1185">Reference proteome</keyword>